<sequence>MDDYLRAGLAIFNAGEFHAAHDAWEDHWLNLDRDTADERFLHGLIQFTAVVYHAQDANWDGIRGLAESSVSYLDGLPADYRGINLGAVRSYLDAVRDDPEHVERAPPPRLTRHGVVLTPDDLGFEASGVAALVLAEEFGYEEWVVEKAVEFARADLESGDDGSSFITLVMDFVRDAENRGLIFQRLRSHVERRDSRERDVDGLFE</sequence>
<dbReference type="RefSeq" id="WP_227773839.1">
    <property type="nucleotide sequence ID" value="NZ_BAABKX010000015.1"/>
</dbReference>
<organism evidence="1 2">
    <name type="scientific">Haladaptatus pallidirubidus</name>
    <dbReference type="NCBI Taxonomy" id="1008152"/>
    <lineage>
        <taxon>Archaea</taxon>
        <taxon>Methanobacteriati</taxon>
        <taxon>Methanobacteriota</taxon>
        <taxon>Stenosarchaea group</taxon>
        <taxon>Halobacteria</taxon>
        <taxon>Halobacteriales</taxon>
        <taxon>Haladaptataceae</taxon>
        <taxon>Haladaptatus</taxon>
    </lineage>
</organism>
<accession>A0AAV3UMD4</accession>
<evidence type="ECO:0008006" key="3">
    <source>
        <dbReference type="Google" id="ProtNLM"/>
    </source>
</evidence>
<dbReference type="AlphaFoldDB" id="A0AAV3UMD4"/>
<evidence type="ECO:0000313" key="1">
    <source>
        <dbReference type="EMBL" id="GAA5058001.1"/>
    </source>
</evidence>
<gene>
    <name evidence="1" type="ORF">GCM10025751_40520</name>
</gene>
<comment type="caution">
    <text evidence="1">The sequence shown here is derived from an EMBL/GenBank/DDBJ whole genome shotgun (WGS) entry which is preliminary data.</text>
</comment>
<evidence type="ECO:0000313" key="2">
    <source>
        <dbReference type="Proteomes" id="UP001501729"/>
    </source>
</evidence>
<keyword evidence="2" id="KW-1185">Reference proteome</keyword>
<dbReference type="Gene3D" id="1.10.3450.10">
    <property type="entry name" value="TTHA0068-like"/>
    <property type="match status" value="1"/>
</dbReference>
<dbReference type="InterPro" id="IPR005500">
    <property type="entry name" value="DUF309"/>
</dbReference>
<dbReference type="Pfam" id="PF03745">
    <property type="entry name" value="DUF309"/>
    <property type="match status" value="1"/>
</dbReference>
<reference evidence="1 2" key="1">
    <citation type="journal article" date="2019" name="Int. J. Syst. Evol. Microbiol.">
        <title>The Global Catalogue of Microorganisms (GCM) 10K type strain sequencing project: providing services to taxonomists for standard genome sequencing and annotation.</title>
        <authorList>
            <consortium name="The Broad Institute Genomics Platform"/>
            <consortium name="The Broad Institute Genome Sequencing Center for Infectious Disease"/>
            <person name="Wu L."/>
            <person name="Ma J."/>
        </authorList>
    </citation>
    <scope>NUCLEOTIDE SEQUENCE [LARGE SCALE GENOMIC DNA]</scope>
    <source>
        <strain evidence="1 2">JCM 17504</strain>
    </source>
</reference>
<name>A0AAV3UMD4_9EURY</name>
<dbReference type="EMBL" id="BAABKX010000015">
    <property type="protein sequence ID" value="GAA5058001.1"/>
    <property type="molecule type" value="Genomic_DNA"/>
</dbReference>
<proteinExistence type="predicted"/>
<dbReference type="Proteomes" id="UP001501729">
    <property type="component" value="Unassembled WGS sequence"/>
</dbReference>
<dbReference type="SUPFAM" id="SSF140663">
    <property type="entry name" value="TTHA0068-like"/>
    <property type="match status" value="1"/>
</dbReference>
<protein>
    <recommendedName>
        <fullName evidence="3">DUF309 domain-containing protein</fullName>
    </recommendedName>
</protein>
<dbReference type="PANTHER" id="PTHR34796:SF1">
    <property type="entry name" value="EXPRESSED PROTEIN"/>
    <property type="match status" value="1"/>
</dbReference>
<dbReference type="PANTHER" id="PTHR34796">
    <property type="entry name" value="EXPRESSED PROTEIN"/>
    <property type="match status" value="1"/>
</dbReference>
<dbReference type="InterPro" id="IPR023203">
    <property type="entry name" value="TTHA0068_sf"/>
</dbReference>
<dbReference type="GeneID" id="68614072"/>